<dbReference type="PANTHER" id="PTHR44591:SF24">
    <property type="entry name" value="PROTEIN-GLUTAMATE METHYLESTERASE_PROTEIN-GLUTAMINE GLUTAMINASE 1"/>
    <property type="match status" value="1"/>
</dbReference>
<keyword evidence="1" id="KW-0145">Chemotaxis</keyword>
<gene>
    <name evidence="5" type="ORF">DI392_18070</name>
</gene>
<dbReference type="SMART" id="SM00448">
    <property type="entry name" value="REC"/>
    <property type="match status" value="1"/>
</dbReference>
<keyword evidence="6" id="KW-1185">Reference proteome</keyword>
<dbReference type="GO" id="GO:0000160">
    <property type="term" value="P:phosphorelay signal transduction system"/>
    <property type="evidence" value="ECO:0007669"/>
    <property type="project" value="InterPro"/>
</dbReference>
<dbReference type="SUPFAM" id="SSF103039">
    <property type="entry name" value="CheC-like"/>
    <property type="match status" value="1"/>
</dbReference>
<evidence type="ECO:0000313" key="6">
    <source>
        <dbReference type="Proteomes" id="UP000245362"/>
    </source>
</evidence>
<keyword evidence="2 3" id="KW-0597">Phosphoprotein</keyword>
<dbReference type="InterPro" id="IPR028976">
    <property type="entry name" value="CheC-like_sf"/>
</dbReference>
<dbReference type="OrthoDB" id="281471at2"/>
<protein>
    <submittedName>
        <fullName evidence="5">Response regulator</fullName>
    </submittedName>
</protein>
<dbReference type="Pfam" id="PF00072">
    <property type="entry name" value="Response_reg"/>
    <property type="match status" value="1"/>
</dbReference>
<organism evidence="5 6">
    <name type="scientific">Vibrio albus</name>
    <dbReference type="NCBI Taxonomy" id="2200953"/>
    <lineage>
        <taxon>Bacteria</taxon>
        <taxon>Pseudomonadati</taxon>
        <taxon>Pseudomonadota</taxon>
        <taxon>Gammaproteobacteria</taxon>
        <taxon>Vibrionales</taxon>
        <taxon>Vibrionaceae</taxon>
        <taxon>Vibrio</taxon>
    </lineage>
</organism>
<name>A0A2U3B5E7_9VIBR</name>
<dbReference type="InterPro" id="IPR050595">
    <property type="entry name" value="Bact_response_regulator"/>
</dbReference>
<dbReference type="Proteomes" id="UP000245362">
    <property type="component" value="Unassembled WGS sequence"/>
</dbReference>
<accession>A0A2U3B5E7</accession>
<proteinExistence type="predicted"/>
<dbReference type="InterPro" id="IPR011006">
    <property type="entry name" value="CheY-like_superfamily"/>
</dbReference>
<comment type="caution">
    <text evidence="5">The sequence shown here is derived from an EMBL/GenBank/DDBJ whole genome shotgun (WGS) entry which is preliminary data.</text>
</comment>
<sequence>MTYPVLICDDSALARKQMARSLPTSLNADVTFAIHGLDALEKLEQQTFELMFLDLTMPELDGFGTLEKIRQRNIPVSVVVVSGDIQPKAKQKVEALGAKAFIQKPIDQEVLKEVLRTLVKPAGTSKVVTPVSIELPVLKRRDIYMEVANVSIGRAADALARHFDVFVHLPLPNVNVFEVSELHMALEDIAQNSQVSGVCQGFCGEGIAGEALVLLSDSSIADLKRLMQVPVDGEELDIPVSVELELLMDVSNILVGAFLNGLGQQAEVRFFQSQPVLLGQHIPIQSVIESTRGTFNKTMTFEVSYTIENTSIRCDLLFMFVDESLPLLDNKLAYLMEEF</sequence>
<dbReference type="GO" id="GO:0006935">
    <property type="term" value="P:chemotaxis"/>
    <property type="evidence" value="ECO:0007669"/>
    <property type="project" value="UniProtKB-KW"/>
</dbReference>
<evidence type="ECO:0000256" key="3">
    <source>
        <dbReference type="PROSITE-ProRule" id="PRU00169"/>
    </source>
</evidence>
<dbReference type="InterPro" id="IPR001789">
    <property type="entry name" value="Sig_transdc_resp-reg_receiver"/>
</dbReference>
<evidence type="ECO:0000313" key="5">
    <source>
        <dbReference type="EMBL" id="PWI31935.1"/>
    </source>
</evidence>
<evidence type="ECO:0000256" key="2">
    <source>
        <dbReference type="ARBA" id="ARBA00022553"/>
    </source>
</evidence>
<feature type="modified residue" description="4-aspartylphosphate" evidence="3">
    <location>
        <position position="54"/>
    </location>
</feature>
<dbReference type="Gene3D" id="3.40.50.2300">
    <property type="match status" value="1"/>
</dbReference>
<evidence type="ECO:0000259" key="4">
    <source>
        <dbReference type="PROSITE" id="PS50110"/>
    </source>
</evidence>
<dbReference type="CDD" id="cd17910">
    <property type="entry name" value="CheC_ClassII"/>
    <property type="match status" value="1"/>
</dbReference>
<dbReference type="SUPFAM" id="SSF52172">
    <property type="entry name" value="CheY-like"/>
    <property type="match status" value="1"/>
</dbReference>
<evidence type="ECO:0000256" key="1">
    <source>
        <dbReference type="ARBA" id="ARBA00022500"/>
    </source>
</evidence>
<dbReference type="RefSeq" id="WP_109321094.1">
    <property type="nucleotide sequence ID" value="NZ_QFWT01000013.1"/>
</dbReference>
<dbReference type="CDD" id="cd17593">
    <property type="entry name" value="REC_CheC-like"/>
    <property type="match status" value="1"/>
</dbReference>
<feature type="domain" description="Response regulatory" evidence="4">
    <location>
        <begin position="4"/>
        <end position="119"/>
    </location>
</feature>
<dbReference type="EMBL" id="QFWT01000013">
    <property type="protein sequence ID" value="PWI31935.1"/>
    <property type="molecule type" value="Genomic_DNA"/>
</dbReference>
<reference evidence="5 6" key="1">
    <citation type="submission" date="2018-05" db="EMBL/GenBank/DDBJ databases">
        <title>Vibrio limimaris sp. nov., isolated from marine sediment.</title>
        <authorList>
            <person name="Li C.-M."/>
        </authorList>
    </citation>
    <scope>NUCLEOTIDE SEQUENCE [LARGE SCALE GENOMIC DNA]</scope>
    <source>
        <strain evidence="5 6">E4404</strain>
    </source>
</reference>
<dbReference type="PANTHER" id="PTHR44591">
    <property type="entry name" value="STRESS RESPONSE REGULATOR PROTEIN 1"/>
    <property type="match status" value="1"/>
</dbReference>
<dbReference type="Gene3D" id="3.40.1550.10">
    <property type="entry name" value="CheC-like"/>
    <property type="match status" value="1"/>
</dbReference>
<dbReference type="AlphaFoldDB" id="A0A2U3B5E7"/>
<dbReference type="PROSITE" id="PS50110">
    <property type="entry name" value="RESPONSE_REGULATORY"/>
    <property type="match status" value="1"/>
</dbReference>